<dbReference type="EMBL" id="LKMD01000102">
    <property type="protein sequence ID" value="PIA98211.1"/>
    <property type="molecule type" value="Genomic_DNA"/>
</dbReference>
<feature type="compositionally biased region" description="Basic and acidic residues" evidence="1">
    <location>
        <begin position="140"/>
        <end position="159"/>
    </location>
</feature>
<evidence type="ECO:0000313" key="2">
    <source>
        <dbReference type="EMBL" id="PIA98211.1"/>
    </source>
</evidence>
<dbReference type="EMBL" id="CP134185">
    <property type="protein sequence ID" value="WPA97834.1"/>
    <property type="molecule type" value="Genomic_DNA"/>
</dbReference>
<dbReference type="Proteomes" id="UP000230605">
    <property type="component" value="Chromosome 2"/>
</dbReference>
<name>A0A2G5I0C7_CERBT</name>
<evidence type="ECO:0000256" key="1">
    <source>
        <dbReference type="SAM" id="MobiDB-lite"/>
    </source>
</evidence>
<feature type="region of interest" description="Disordered" evidence="1">
    <location>
        <begin position="133"/>
        <end position="189"/>
    </location>
</feature>
<reference evidence="2 4" key="1">
    <citation type="submission" date="2015-10" db="EMBL/GenBank/DDBJ databases">
        <title>The cercosporin biosynthetic gene cluster was horizontally transferred to several fungal lineages and shown to be expanded in Cercospora beticola based on microsynteny with recipient genomes.</title>
        <authorList>
            <person name="De Jonge R."/>
            <person name="Ebert M.K."/>
            <person name="Suttle J.C."/>
            <person name="Jurick Ii W.M."/>
            <person name="Secor G.A."/>
            <person name="Thomma B.P."/>
            <person name="Van De Peer Y."/>
            <person name="Bolton M.D."/>
        </authorList>
    </citation>
    <scope>NUCLEOTIDE SEQUENCE [LARGE SCALE GENOMIC DNA]</scope>
    <source>
        <strain evidence="2 4">09-40</strain>
    </source>
</reference>
<reference evidence="3 5" key="2">
    <citation type="submission" date="2023-09" db="EMBL/GenBank/DDBJ databases">
        <title>Complete-Gapless Cercospora beticola genome.</title>
        <authorList>
            <person name="Wyatt N.A."/>
            <person name="Spanner R.E."/>
            <person name="Bolton M.D."/>
        </authorList>
    </citation>
    <scope>NUCLEOTIDE SEQUENCE [LARGE SCALE GENOMIC DNA]</scope>
    <source>
        <strain evidence="3">Cb09-40</strain>
    </source>
</reference>
<gene>
    <name evidence="2" type="ORF">CB0940_05299</name>
    <name evidence="3" type="ORF">RHO25_002445</name>
</gene>
<dbReference type="OrthoDB" id="4502478at2759"/>
<dbReference type="AlphaFoldDB" id="A0A2G5I0C7"/>
<evidence type="ECO:0000313" key="3">
    <source>
        <dbReference type="EMBL" id="WPA97834.1"/>
    </source>
</evidence>
<evidence type="ECO:0000313" key="4">
    <source>
        <dbReference type="Proteomes" id="UP000230605"/>
    </source>
</evidence>
<evidence type="ECO:0000313" key="5">
    <source>
        <dbReference type="Proteomes" id="UP001302367"/>
    </source>
</evidence>
<organism evidence="2 4">
    <name type="scientific">Cercospora beticola</name>
    <name type="common">Sugarbeet leaf spot fungus</name>
    <dbReference type="NCBI Taxonomy" id="122368"/>
    <lineage>
        <taxon>Eukaryota</taxon>
        <taxon>Fungi</taxon>
        <taxon>Dikarya</taxon>
        <taxon>Ascomycota</taxon>
        <taxon>Pezizomycotina</taxon>
        <taxon>Dothideomycetes</taxon>
        <taxon>Dothideomycetidae</taxon>
        <taxon>Mycosphaerellales</taxon>
        <taxon>Mycosphaerellaceae</taxon>
        <taxon>Cercospora</taxon>
    </lineage>
</organism>
<protein>
    <submittedName>
        <fullName evidence="2">Uncharacterized protein</fullName>
    </submittedName>
</protein>
<dbReference type="Proteomes" id="UP001302367">
    <property type="component" value="Chromosome 2"/>
</dbReference>
<proteinExistence type="predicted"/>
<feature type="compositionally biased region" description="Polar residues" evidence="1">
    <location>
        <begin position="180"/>
        <end position="189"/>
    </location>
</feature>
<keyword evidence="5" id="KW-1185">Reference proteome</keyword>
<accession>A0A2G5I0C7</accession>
<sequence length="210" mass="24485">MAPMAKSLAQSEPKKRFFERLGLSDGNKLHRRLYSNMKTEAVEGWNRLSADRNGLAAHLRGDPSVEAPYAYKHIDEDVLNREVARIYHRARSDTKMIYALGQDSDDETSDNWIIRWLLWHVFRYRDGRNVHSSHRCRMRRSGELDSHSDASPEPQHTEPDMDLDDQTEEREHTCVEPALSRTQSNPETTQAIRASRYFDPVRDLYRTCPT</sequence>